<dbReference type="PANTHER" id="PTHR21310">
    <property type="entry name" value="AMINOGLYCOSIDE PHOSPHOTRANSFERASE-RELATED-RELATED"/>
    <property type="match status" value="1"/>
</dbReference>
<dbReference type="EMBL" id="JAVFKD010000015">
    <property type="protein sequence ID" value="KAK5989198.1"/>
    <property type="molecule type" value="Genomic_DNA"/>
</dbReference>
<sequence>MTNTETTVQPSADIPTLSQEKPRESRVQKKLKEWRKKNGRERESDESEPEEELEEGVTILHKLFARKVTLHPGNIVQKCGKRINLGEADALRVAEEAGIPVPHVHKVETTPDGKKSIHMDYVPGKTLEELWPGMSAEQRQDICQQLRQILQTMRSIPPPPDLVGACDGTGIRDTRLYFTYDAPNCHDEAGFNAYLLSSVFKDSPPAIHEAFAKALRTGHRIVFTHCDLAPRNIMVQDGKITGLLDWEDGGWYPEYWEYVKFFYRSGSGDRGWRSYANTIFPQTYPDELVSYIAIARWQSP</sequence>
<proteinExistence type="predicted"/>
<evidence type="ECO:0000313" key="4">
    <source>
        <dbReference type="Proteomes" id="UP001338125"/>
    </source>
</evidence>
<evidence type="ECO:0000256" key="1">
    <source>
        <dbReference type="SAM" id="MobiDB-lite"/>
    </source>
</evidence>
<feature type="region of interest" description="Disordered" evidence="1">
    <location>
        <begin position="1"/>
        <end position="53"/>
    </location>
</feature>
<dbReference type="CDD" id="cd05120">
    <property type="entry name" value="APH_ChoK_like"/>
    <property type="match status" value="1"/>
</dbReference>
<dbReference type="InterPro" id="IPR051678">
    <property type="entry name" value="AGP_Transferase"/>
</dbReference>
<dbReference type="InterPro" id="IPR002575">
    <property type="entry name" value="Aminoglycoside_PTrfase"/>
</dbReference>
<dbReference type="PANTHER" id="PTHR21310:SF58">
    <property type="entry name" value="AMINOGLYCOSIDE PHOSPHOTRANSFERASE DOMAIN-CONTAINING PROTEIN"/>
    <property type="match status" value="1"/>
</dbReference>
<keyword evidence="4" id="KW-1185">Reference proteome</keyword>
<gene>
    <name evidence="3" type="ORF">PT974_10698</name>
</gene>
<feature type="domain" description="Aminoglycoside phosphotransferase" evidence="2">
    <location>
        <begin position="87"/>
        <end position="262"/>
    </location>
</feature>
<protein>
    <recommendedName>
        <fullName evidence="2">Aminoglycoside phosphotransferase domain-containing protein</fullName>
    </recommendedName>
</protein>
<feature type="compositionally biased region" description="Polar residues" evidence="1">
    <location>
        <begin position="1"/>
        <end position="10"/>
    </location>
</feature>
<dbReference type="Proteomes" id="UP001338125">
    <property type="component" value="Unassembled WGS sequence"/>
</dbReference>
<evidence type="ECO:0000313" key="3">
    <source>
        <dbReference type="EMBL" id="KAK5989198.1"/>
    </source>
</evidence>
<evidence type="ECO:0000259" key="2">
    <source>
        <dbReference type="Pfam" id="PF01636"/>
    </source>
</evidence>
<organism evidence="3 4">
    <name type="scientific">Cladobotryum mycophilum</name>
    <dbReference type="NCBI Taxonomy" id="491253"/>
    <lineage>
        <taxon>Eukaryota</taxon>
        <taxon>Fungi</taxon>
        <taxon>Dikarya</taxon>
        <taxon>Ascomycota</taxon>
        <taxon>Pezizomycotina</taxon>
        <taxon>Sordariomycetes</taxon>
        <taxon>Hypocreomycetidae</taxon>
        <taxon>Hypocreales</taxon>
        <taxon>Hypocreaceae</taxon>
        <taxon>Cladobotryum</taxon>
    </lineage>
</organism>
<dbReference type="Gene3D" id="3.90.1200.10">
    <property type="match status" value="1"/>
</dbReference>
<dbReference type="SUPFAM" id="SSF56112">
    <property type="entry name" value="Protein kinase-like (PK-like)"/>
    <property type="match status" value="1"/>
</dbReference>
<reference evidence="3 4" key="1">
    <citation type="submission" date="2024-01" db="EMBL/GenBank/DDBJ databases">
        <title>Complete genome of Cladobotryum mycophilum ATHUM6906.</title>
        <authorList>
            <person name="Christinaki A.C."/>
            <person name="Myridakis A.I."/>
            <person name="Kouvelis V.N."/>
        </authorList>
    </citation>
    <scope>NUCLEOTIDE SEQUENCE [LARGE SCALE GENOMIC DNA]</scope>
    <source>
        <strain evidence="3 4">ATHUM6906</strain>
    </source>
</reference>
<accession>A0ABR0SAN4</accession>
<feature type="compositionally biased region" description="Acidic residues" evidence="1">
    <location>
        <begin position="44"/>
        <end position="53"/>
    </location>
</feature>
<comment type="caution">
    <text evidence="3">The sequence shown here is derived from an EMBL/GenBank/DDBJ whole genome shotgun (WGS) entry which is preliminary data.</text>
</comment>
<name>A0ABR0SAN4_9HYPO</name>
<dbReference type="Pfam" id="PF01636">
    <property type="entry name" value="APH"/>
    <property type="match status" value="1"/>
</dbReference>
<dbReference type="InterPro" id="IPR011009">
    <property type="entry name" value="Kinase-like_dom_sf"/>
</dbReference>
<feature type="compositionally biased region" description="Basic and acidic residues" evidence="1">
    <location>
        <begin position="20"/>
        <end position="31"/>
    </location>
</feature>